<dbReference type="PROSITE" id="PS51257">
    <property type="entry name" value="PROKAR_LIPOPROTEIN"/>
    <property type="match status" value="1"/>
</dbReference>
<dbReference type="InterPro" id="IPR006869">
    <property type="entry name" value="DUF547"/>
</dbReference>
<keyword evidence="3" id="KW-1185">Reference proteome</keyword>
<name>A0A1M5MF87_9GAMM</name>
<dbReference type="EMBL" id="FQXG01000001">
    <property type="protein sequence ID" value="SHG75906.1"/>
    <property type="molecule type" value="Genomic_DNA"/>
</dbReference>
<dbReference type="PANTHER" id="PTHR46361:SF3">
    <property type="entry name" value="ELECTRON CARRIER_ PROTEIN DISULFIDE OXIDOREDUCTASE"/>
    <property type="match status" value="1"/>
</dbReference>
<feature type="domain" description="DUF547" evidence="1">
    <location>
        <begin position="95"/>
        <end position="205"/>
    </location>
</feature>
<organism evidence="2 3">
    <name type="scientific">Ferrimonas marina</name>
    <dbReference type="NCBI Taxonomy" id="299255"/>
    <lineage>
        <taxon>Bacteria</taxon>
        <taxon>Pseudomonadati</taxon>
        <taxon>Pseudomonadota</taxon>
        <taxon>Gammaproteobacteria</taxon>
        <taxon>Alteromonadales</taxon>
        <taxon>Ferrimonadaceae</taxon>
        <taxon>Ferrimonas</taxon>
    </lineage>
</organism>
<dbReference type="AlphaFoldDB" id="A0A1M5MF87"/>
<evidence type="ECO:0000313" key="2">
    <source>
        <dbReference type="EMBL" id="SHG75906.1"/>
    </source>
</evidence>
<gene>
    <name evidence="2" type="ORF">SAMN02745129_0625</name>
</gene>
<dbReference type="OrthoDB" id="526867at2"/>
<evidence type="ECO:0000259" key="1">
    <source>
        <dbReference type="Pfam" id="PF04784"/>
    </source>
</evidence>
<dbReference type="STRING" id="299255.SAMN02745129_0625"/>
<dbReference type="PANTHER" id="PTHR46361">
    <property type="entry name" value="ELECTRON CARRIER/ PROTEIN DISULFIDE OXIDOREDUCTASE"/>
    <property type="match status" value="1"/>
</dbReference>
<accession>A0A1M5MF87</accession>
<sequence length="289" mass="33129">MKLMVAMLTTLVLAGCATLTGHTQLNLDHQSTLPSQGIDHAPFARLLDRYLDEQGRVHYQAWFDSPEDRAELDRYLSQVAQISPESDPDRFPTPADRLAYWVNAYNAWVIKAVLTHWPLESVQDVTARVELVRGYGFFYSLQIQVGGETTNLYKLERDKILKRIEEPRLHFVLNCASTSCPPLRPIPPASEDMEATLQQASWDFLRQADGVRVDHSSRQVRVSEIFDWYQEDFVRGSDQLGLDYDNDDQAVIRYLQAIAPPEMQPALSEADSYQLVYFDYDWSINQSPP</sequence>
<protein>
    <recommendedName>
        <fullName evidence="1">DUF547 domain-containing protein</fullName>
    </recommendedName>
</protein>
<proteinExistence type="predicted"/>
<dbReference type="Proteomes" id="UP000184268">
    <property type="component" value="Unassembled WGS sequence"/>
</dbReference>
<dbReference type="RefSeq" id="WP_067664633.1">
    <property type="nucleotide sequence ID" value="NZ_FQXG01000001.1"/>
</dbReference>
<reference evidence="2 3" key="1">
    <citation type="submission" date="2016-11" db="EMBL/GenBank/DDBJ databases">
        <authorList>
            <person name="Jaros S."/>
            <person name="Januszkiewicz K."/>
            <person name="Wedrychowicz H."/>
        </authorList>
    </citation>
    <scope>NUCLEOTIDE SEQUENCE [LARGE SCALE GENOMIC DNA]</scope>
    <source>
        <strain evidence="2 3">DSM 16917</strain>
    </source>
</reference>
<evidence type="ECO:0000313" key="3">
    <source>
        <dbReference type="Proteomes" id="UP000184268"/>
    </source>
</evidence>
<dbReference type="Pfam" id="PF04784">
    <property type="entry name" value="DUF547"/>
    <property type="match status" value="1"/>
</dbReference>